<feature type="non-terminal residue" evidence="3">
    <location>
        <position position="1"/>
    </location>
</feature>
<name>A0A699J867_TANCI</name>
<dbReference type="InterPro" id="IPR054722">
    <property type="entry name" value="PolX-like_BBD"/>
</dbReference>
<protein>
    <submittedName>
        <fullName evidence="3">Ribonuclease H-like domain-containing protein</fullName>
    </submittedName>
</protein>
<comment type="caution">
    <text evidence="3">The sequence shown here is derived from an EMBL/GenBank/DDBJ whole genome shotgun (WGS) entry which is preliminary data.</text>
</comment>
<organism evidence="3">
    <name type="scientific">Tanacetum cinerariifolium</name>
    <name type="common">Dalmatian daisy</name>
    <name type="synonym">Chrysanthemum cinerariifolium</name>
    <dbReference type="NCBI Taxonomy" id="118510"/>
    <lineage>
        <taxon>Eukaryota</taxon>
        <taxon>Viridiplantae</taxon>
        <taxon>Streptophyta</taxon>
        <taxon>Embryophyta</taxon>
        <taxon>Tracheophyta</taxon>
        <taxon>Spermatophyta</taxon>
        <taxon>Magnoliopsida</taxon>
        <taxon>eudicotyledons</taxon>
        <taxon>Gunneridae</taxon>
        <taxon>Pentapetalae</taxon>
        <taxon>asterids</taxon>
        <taxon>campanulids</taxon>
        <taxon>Asterales</taxon>
        <taxon>Asteraceae</taxon>
        <taxon>Asteroideae</taxon>
        <taxon>Anthemideae</taxon>
        <taxon>Anthemidinae</taxon>
        <taxon>Tanacetum</taxon>
    </lineage>
</organism>
<dbReference type="EMBL" id="BKCJ010383753">
    <property type="protein sequence ID" value="GFA19501.1"/>
    <property type="molecule type" value="Genomic_DNA"/>
</dbReference>
<dbReference type="AlphaFoldDB" id="A0A699J867"/>
<evidence type="ECO:0000256" key="1">
    <source>
        <dbReference type="SAM" id="MobiDB-lite"/>
    </source>
</evidence>
<proteinExistence type="predicted"/>
<feature type="region of interest" description="Disordered" evidence="1">
    <location>
        <begin position="209"/>
        <end position="237"/>
    </location>
</feature>
<dbReference type="Pfam" id="PF22936">
    <property type="entry name" value="Pol_BBD"/>
    <property type="match status" value="1"/>
</dbReference>
<accession>A0A699J867</accession>
<reference evidence="3" key="1">
    <citation type="journal article" date="2019" name="Sci. Rep.">
        <title>Draft genome of Tanacetum cinerariifolium, the natural source of mosquito coil.</title>
        <authorList>
            <person name="Yamashiro T."/>
            <person name="Shiraishi A."/>
            <person name="Satake H."/>
            <person name="Nakayama K."/>
        </authorList>
    </citation>
    <scope>NUCLEOTIDE SEQUENCE</scope>
</reference>
<sequence length="359" mass="40555">KESKKIHKTIQKQQYENFTTSRSEGLDKTYDIFQKLICQLEIHGEVISQEDANIKLLRSLPPDWNTYTLIMRNKSDLDTLSMDYLYNNLKVSSTNEAVNTAHNVSAASSQGQASASTYADDVISHAYHEGEQIHKENRKETEFQWQRNVKTPANALVITDGMGYNWSYQAKTGPTDFALMTFSSSGSSSSDTETRLGYDSQLNERDLSNKSDVFESAADSSVNKSEEDNNQANKEFCSNSSNNKLRYMTGNKSFLTDYQEINRGFAAFGGNPKGGKISGKGKIRTGKFDFEDVYFVKELKFNLFSVSQMCDNKNSVLFTETECLVLSPDFKLPDENQVLLKVPRHNNMYSFDLKNVVPS</sequence>
<dbReference type="Pfam" id="PF14223">
    <property type="entry name" value="Retrotran_gag_2"/>
    <property type="match status" value="1"/>
</dbReference>
<evidence type="ECO:0000259" key="2">
    <source>
        <dbReference type="Pfam" id="PF22936"/>
    </source>
</evidence>
<feature type="domain" description="Retrovirus-related Pol polyprotein from transposon TNT 1-94-like beta-barrel" evidence="2">
    <location>
        <begin position="247"/>
        <end position="312"/>
    </location>
</feature>
<evidence type="ECO:0000313" key="3">
    <source>
        <dbReference type="EMBL" id="GFA19501.1"/>
    </source>
</evidence>
<gene>
    <name evidence="3" type="ORF">Tci_591473</name>
</gene>